<dbReference type="EMBL" id="JAAVTX010000003">
    <property type="protein sequence ID" value="NKE45301.1"/>
    <property type="molecule type" value="Genomic_DNA"/>
</dbReference>
<organism evidence="2 3">
    <name type="scientific">Falsiroseomonas frigidaquae</name>
    <dbReference type="NCBI Taxonomy" id="487318"/>
    <lineage>
        <taxon>Bacteria</taxon>
        <taxon>Pseudomonadati</taxon>
        <taxon>Pseudomonadota</taxon>
        <taxon>Alphaproteobacteria</taxon>
        <taxon>Acetobacterales</taxon>
        <taxon>Roseomonadaceae</taxon>
        <taxon>Falsiroseomonas</taxon>
    </lineage>
</organism>
<evidence type="ECO:0000259" key="1">
    <source>
        <dbReference type="Pfam" id="PF10074"/>
    </source>
</evidence>
<name>A0ABX1EYZ1_9PROT</name>
<proteinExistence type="predicted"/>
<gene>
    <name evidence="2" type="ORF">HB662_10975</name>
</gene>
<comment type="caution">
    <text evidence="2">The sequence shown here is derived from an EMBL/GenBank/DDBJ whole genome shotgun (WGS) entry which is preliminary data.</text>
</comment>
<evidence type="ECO:0000313" key="2">
    <source>
        <dbReference type="EMBL" id="NKE45301.1"/>
    </source>
</evidence>
<accession>A0ABX1EYZ1</accession>
<keyword evidence="3" id="KW-1185">Reference proteome</keyword>
<dbReference type="InterPro" id="IPR018754">
    <property type="entry name" value="RovC-like_DNA-bd"/>
</dbReference>
<evidence type="ECO:0000313" key="3">
    <source>
        <dbReference type="Proteomes" id="UP000765160"/>
    </source>
</evidence>
<protein>
    <submittedName>
        <fullName evidence="2">DUF2285 domain-containing protein</fullName>
    </submittedName>
</protein>
<dbReference type="RefSeq" id="WP_168049754.1">
    <property type="nucleotide sequence ID" value="NZ_JAAVTX010000003.1"/>
</dbReference>
<reference evidence="2 3" key="1">
    <citation type="submission" date="2020-03" db="EMBL/GenBank/DDBJ databases">
        <title>Roseomonas selenitidurans sp. nov. isolated from soil.</title>
        <authorList>
            <person name="Liu H."/>
        </authorList>
    </citation>
    <scope>NUCLEOTIDE SEQUENCE [LARGE SCALE GENOMIC DNA]</scope>
    <source>
        <strain evidence="2 3">JCM 15073</strain>
    </source>
</reference>
<sequence length="130" mass="14404">MPTWVVAGTPDGAPLGALIPLDEHLPQRLGSVLRLWHALHDRNLPADDMTRQRRHRLVQALRALDGRDTGASYRQLAAGLFGPARVPVGAAWKSHDLRGRTMRLVADAIRLRDGGYRGLLRQGPRVKLAR</sequence>
<dbReference type="Pfam" id="PF10074">
    <property type="entry name" value="RovC_DNA-bd"/>
    <property type="match status" value="1"/>
</dbReference>
<feature type="domain" description="T6SS Transcription factor RovC-like DNA binding" evidence="1">
    <location>
        <begin position="18"/>
        <end position="121"/>
    </location>
</feature>
<dbReference type="Proteomes" id="UP000765160">
    <property type="component" value="Unassembled WGS sequence"/>
</dbReference>